<evidence type="ECO:0000313" key="7">
    <source>
        <dbReference type="Proteomes" id="UP000305067"/>
    </source>
</evidence>
<evidence type="ECO:0000256" key="4">
    <source>
        <dbReference type="PROSITE-ProRule" id="PRU00134"/>
    </source>
</evidence>
<organism evidence="6 7">
    <name type="scientific">Pterulicium gracile</name>
    <dbReference type="NCBI Taxonomy" id="1884261"/>
    <lineage>
        <taxon>Eukaryota</taxon>
        <taxon>Fungi</taxon>
        <taxon>Dikarya</taxon>
        <taxon>Basidiomycota</taxon>
        <taxon>Agaricomycotina</taxon>
        <taxon>Agaricomycetes</taxon>
        <taxon>Agaricomycetidae</taxon>
        <taxon>Agaricales</taxon>
        <taxon>Pleurotineae</taxon>
        <taxon>Pterulaceae</taxon>
        <taxon>Pterulicium</taxon>
    </lineage>
</organism>
<proteinExistence type="predicted"/>
<keyword evidence="2 4" id="KW-0863">Zinc-finger</keyword>
<dbReference type="Gene3D" id="6.10.140.2220">
    <property type="match status" value="1"/>
</dbReference>
<evidence type="ECO:0000256" key="1">
    <source>
        <dbReference type="ARBA" id="ARBA00022723"/>
    </source>
</evidence>
<dbReference type="EMBL" id="ML178818">
    <property type="protein sequence ID" value="TFL04308.1"/>
    <property type="molecule type" value="Genomic_DNA"/>
</dbReference>
<dbReference type="Proteomes" id="UP000305067">
    <property type="component" value="Unassembled WGS sequence"/>
</dbReference>
<keyword evidence="3" id="KW-0862">Zinc</keyword>
<dbReference type="Gene3D" id="1.10.220.160">
    <property type="match status" value="1"/>
</dbReference>
<evidence type="ECO:0000256" key="2">
    <source>
        <dbReference type="ARBA" id="ARBA00022771"/>
    </source>
</evidence>
<dbReference type="InterPro" id="IPR002893">
    <property type="entry name" value="Znf_MYND"/>
</dbReference>
<protein>
    <recommendedName>
        <fullName evidence="5">MYND-type domain-containing protein</fullName>
    </recommendedName>
</protein>
<dbReference type="SUPFAM" id="SSF144232">
    <property type="entry name" value="HIT/MYND zinc finger-like"/>
    <property type="match status" value="1"/>
</dbReference>
<dbReference type="PROSITE" id="PS50865">
    <property type="entry name" value="ZF_MYND_2"/>
    <property type="match status" value="1"/>
</dbReference>
<dbReference type="GO" id="GO:0008270">
    <property type="term" value="F:zinc ion binding"/>
    <property type="evidence" value="ECO:0007669"/>
    <property type="project" value="UniProtKB-KW"/>
</dbReference>
<sequence length="199" mass="22944">MQLFYKSRHCMNGDCGKCYARTFYGSCSGKTPVSSKPFSRCSGCVLVSYCSREYQRQGWTHKDHDRQYSHRLQCKELGQLRVIWPQTDDIHHELIPELRFALHIYSAPHLSIEEIVEQIGEDAAQDAAEAAIAFPNRVRNFLDPASTQSTDEQLEELLLEKAVALDPRYYPQEMKEMANWVSGFEEFVQVYLGHFGIND</sequence>
<dbReference type="OrthoDB" id="432970at2759"/>
<evidence type="ECO:0000313" key="6">
    <source>
        <dbReference type="EMBL" id="TFL04308.1"/>
    </source>
</evidence>
<feature type="domain" description="MYND-type" evidence="5">
    <location>
        <begin position="15"/>
        <end position="74"/>
    </location>
</feature>
<evidence type="ECO:0000259" key="5">
    <source>
        <dbReference type="PROSITE" id="PS50865"/>
    </source>
</evidence>
<reference evidence="6 7" key="1">
    <citation type="journal article" date="2019" name="Nat. Ecol. Evol.">
        <title>Megaphylogeny resolves global patterns of mushroom evolution.</title>
        <authorList>
            <person name="Varga T."/>
            <person name="Krizsan K."/>
            <person name="Foldi C."/>
            <person name="Dima B."/>
            <person name="Sanchez-Garcia M."/>
            <person name="Sanchez-Ramirez S."/>
            <person name="Szollosi G.J."/>
            <person name="Szarkandi J.G."/>
            <person name="Papp V."/>
            <person name="Albert L."/>
            <person name="Andreopoulos W."/>
            <person name="Angelini C."/>
            <person name="Antonin V."/>
            <person name="Barry K.W."/>
            <person name="Bougher N.L."/>
            <person name="Buchanan P."/>
            <person name="Buyck B."/>
            <person name="Bense V."/>
            <person name="Catcheside P."/>
            <person name="Chovatia M."/>
            <person name="Cooper J."/>
            <person name="Damon W."/>
            <person name="Desjardin D."/>
            <person name="Finy P."/>
            <person name="Geml J."/>
            <person name="Haridas S."/>
            <person name="Hughes K."/>
            <person name="Justo A."/>
            <person name="Karasinski D."/>
            <person name="Kautmanova I."/>
            <person name="Kiss B."/>
            <person name="Kocsube S."/>
            <person name="Kotiranta H."/>
            <person name="LaButti K.M."/>
            <person name="Lechner B.E."/>
            <person name="Liimatainen K."/>
            <person name="Lipzen A."/>
            <person name="Lukacs Z."/>
            <person name="Mihaltcheva S."/>
            <person name="Morgado L.N."/>
            <person name="Niskanen T."/>
            <person name="Noordeloos M.E."/>
            <person name="Ohm R.A."/>
            <person name="Ortiz-Santana B."/>
            <person name="Ovrebo C."/>
            <person name="Racz N."/>
            <person name="Riley R."/>
            <person name="Savchenko A."/>
            <person name="Shiryaev A."/>
            <person name="Soop K."/>
            <person name="Spirin V."/>
            <person name="Szebenyi C."/>
            <person name="Tomsovsky M."/>
            <person name="Tulloss R.E."/>
            <person name="Uehling J."/>
            <person name="Grigoriev I.V."/>
            <person name="Vagvolgyi C."/>
            <person name="Papp T."/>
            <person name="Martin F.M."/>
            <person name="Miettinen O."/>
            <person name="Hibbett D.S."/>
            <person name="Nagy L.G."/>
        </authorList>
    </citation>
    <scope>NUCLEOTIDE SEQUENCE [LARGE SCALE GENOMIC DNA]</scope>
    <source>
        <strain evidence="6 7">CBS 309.79</strain>
    </source>
</reference>
<name>A0A5C3QSI3_9AGAR</name>
<gene>
    <name evidence="6" type="ORF">BDV98DRAFT_562028</name>
</gene>
<accession>A0A5C3QSI3</accession>
<evidence type="ECO:0000256" key="3">
    <source>
        <dbReference type="ARBA" id="ARBA00022833"/>
    </source>
</evidence>
<dbReference type="AlphaFoldDB" id="A0A5C3QSI3"/>
<keyword evidence="7" id="KW-1185">Reference proteome</keyword>
<keyword evidence="1" id="KW-0479">Metal-binding</keyword>